<keyword evidence="5" id="KW-0804">Transcription</keyword>
<dbReference type="InterPro" id="IPR036388">
    <property type="entry name" value="WH-like_DNA-bd_sf"/>
</dbReference>
<keyword evidence="3" id="KW-0805">Transcription regulation</keyword>
<gene>
    <name evidence="8" type="ORF">METZ01_LOCUS15465</name>
</gene>
<feature type="non-terminal residue" evidence="8">
    <location>
        <position position="1"/>
    </location>
</feature>
<feature type="domain" description="OmpR/PhoB-type" evidence="7">
    <location>
        <begin position="127"/>
        <end position="225"/>
    </location>
</feature>
<evidence type="ECO:0000256" key="4">
    <source>
        <dbReference type="ARBA" id="ARBA00023125"/>
    </source>
</evidence>
<feature type="domain" description="Response regulatory" evidence="6">
    <location>
        <begin position="2"/>
        <end position="119"/>
    </location>
</feature>
<organism evidence="8">
    <name type="scientific">marine metagenome</name>
    <dbReference type="NCBI Taxonomy" id="408172"/>
    <lineage>
        <taxon>unclassified sequences</taxon>
        <taxon>metagenomes</taxon>
        <taxon>ecological metagenomes</taxon>
    </lineage>
</organism>
<dbReference type="GO" id="GO:0000156">
    <property type="term" value="F:phosphorelay response regulator activity"/>
    <property type="evidence" value="ECO:0007669"/>
    <property type="project" value="TreeGrafter"/>
</dbReference>
<dbReference type="Gene3D" id="6.10.250.690">
    <property type="match status" value="1"/>
</dbReference>
<keyword evidence="2" id="KW-0902">Two-component regulatory system</keyword>
<evidence type="ECO:0000259" key="6">
    <source>
        <dbReference type="PROSITE" id="PS50110"/>
    </source>
</evidence>
<keyword evidence="1" id="KW-0597">Phosphoprotein</keyword>
<dbReference type="PANTHER" id="PTHR48111">
    <property type="entry name" value="REGULATOR OF RPOS"/>
    <property type="match status" value="1"/>
</dbReference>
<evidence type="ECO:0000256" key="3">
    <source>
        <dbReference type="ARBA" id="ARBA00023015"/>
    </source>
</evidence>
<dbReference type="GO" id="GO:0000976">
    <property type="term" value="F:transcription cis-regulatory region binding"/>
    <property type="evidence" value="ECO:0007669"/>
    <property type="project" value="TreeGrafter"/>
</dbReference>
<dbReference type="AlphaFoldDB" id="A0A381P6N8"/>
<dbReference type="SMART" id="SM00448">
    <property type="entry name" value="REC"/>
    <property type="match status" value="1"/>
</dbReference>
<reference evidence="8" key="1">
    <citation type="submission" date="2018-05" db="EMBL/GenBank/DDBJ databases">
        <authorList>
            <person name="Lanie J.A."/>
            <person name="Ng W.-L."/>
            <person name="Kazmierczak K.M."/>
            <person name="Andrzejewski T.M."/>
            <person name="Davidsen T.M."/>
            <person name="Wayne K.J."/>
            <person name="Tettelin H."/>
            <person name="Glass J.I."/>
            <person name="Rusch D."/>
            <person name="Podicherti R."/>
            <person name="Tsui H.-C.T."/>
            <person name="Winkler M.E."/>
        </authorList>
    </citation>
    <scope>NUCLEOTIDE SEQUENCE</scope>
</reference>
<dbReference type="InterPro" id="IPR011006">
    <property type="entry name" value="CheY-like_superfamily"/>
</dbReference>
<dbReference type="EMBL" id="UINC01000881">
    <property type="protein sequence ID" value="SUZ62611.1"/>
    <property type="molecule type" value="Genomic_DNA"/>
</dbReference>
<dbReference type="PROSITE" id="PS50110">
    <property type="entry name" value="RESPONSE_REGULATORY"/>
    <property type="match status" value="1"/>
</dbReference>
<dbReference type="GO" id="GO:0032993">
    <property type="term" value="C:protein-DNA complex"/>
    <property type="evidence" value="ECO:0007669"/>
    <property type="project" value="TreeGrafter"/>
</dbReference>
<sequence>VRILVVDDEADLLDAVARGLRREGYAVDTADGGAEAIEKATFIPYDLICLDLTMPGIDGLEVCSTLRADPPGEVPPRILMLTARDTVEDRIRGLDVGADDYLVKPFAFDELSARIRSLLRRDPGRSGAVLEVGDVVLDTARHRASRGGRDLDLTAKEFALLRYFMTRPGDVVSQEVLLDHVWDEHADPFTNTVRVTVGTLRRKLSLEGEEPLLETVVGSGYRLVDEPVDR</sequence>
<evidence type="ECO:0000313" key="8">
    <source>
        <dbReference type="EMBL" id="SUZ62611.1"/>
    </source>
</evidence>
<dbReference type="SMART" id="SM00862">
    <property type="entry name" value="Trans_reg_C"/>
    <property type="match status" value="1"/>
</dbReference>
<dbReference type="Gene3D" id="1.10.10.10">
    <property type="entry name" value="Winged helix-like DNA-binding domain superfamily/Winged helix DNA-binding domain"/>
    <property type="match status" value="1"/>
</dbReference>
<dbReference type="FunFam" id="3.40.50.2300:FF:000001">
    <property type="entry name" value="DNA-binding response regulator PhoB"/>
    <property type="match status" value="1"/>
</dbReference>
<evidence type="ECO:0000259" key="7">
    <source>
        <dbReference type="PROSITE" id="PS51755"/>
    </source>
</evidence>
<accession>A0A381P6N8</accession>
<dbReference type="PROSITE" id="PS51755">
    <property type="entry name" value="OMPR_PHOB"/>
    <property type="match status" value="1"/>
</dbReference>
<name>A0A381P6N8_9ZZZZ</name>
<evidence type="ECO:0000256" key="2">
    <source>
        <dbReference type="ARBA" id="ARBA00023012"/>
    </source>
</evidence>
<dbReference type="Pfam" id="PF00486">
    <property type="entry name" value="Trans_reg_C"/>
    <property type="match status" value="1"/>
</dbReference>
<evidence type="ECO:0000256" key="1">
    <source>
        <dbReference type="ARBA" id="ARBA00022553"/>
    </source>
</evidence>
<dbReference type="SUPFAM" id="SSF52172">
    <property type="entry name" value="CheY-like"/>
    <property type="match status" value="1"/>
</dbReference>
<evidence type="ECO:0000256" key="5">
    <source>
        <dbReference type="ARBA" id="ARBA00023163"/>
    </source>
</evidence>
<dbReference type="GO" id="GO:0006355">
    <property type="term" value="P:regulation of DNA-templated transcription"/>
    <property type="evidence" value="ECO:0007669"/>
    <property type="project" value="InterPro"/>
</dbReference>
<dbReference type="CDD" id="cd00383">
    <property type="entry name" value="trans_reg_C"/>
    <property type="match status" value="1"/>
</dbReference>
<dbReference type="InterPro" id="IPR001789">
    <property type="entry name" value="Sig_transdc_resp-reg_receiver"/>
</dbReference>
<protein>
    <submittedName>
        <fullName evidence="8">Uncharacterized protein</fullName>
    </submittedName>
</protein>
<keyword evidence="4" id="KW-0238">DNA-binding</keyword>
<dbReference type="InterPro" id="IPR039420">
    <property type="entry name" value="WalR-like"/>
</dbReference>
<proteinExistence type="predicted"/>
<dbReference type="PANTHER" id="PTHR48111:SF36">
    <property type="entry name" value="TRANSCRIPTIONAL REGULATORY PROTEIN CUTR"/>
    <property type="match status" value="1"/>
</dbReference>
<dbReference type="Gene3D" id="3.40.50.2300">
    <property type="match status" value="1"/>
</dbReference>
<dbReference type="GO" id="GO:0005829">
    <property type="term" value="C:cytosol"/>
    <property type="evidence" value="ECO:0007669"/>
    <property type="project" value="TreeGrafter"/>
</dbReference>
<dbReference type="InterPro" id="IPR001867">
    <property type="entry name" value="OmpR/PhoB-type_DNA-bd"/>
</dbReference>
<dbReference type="Pfam" id="PF00072">
    <property type="entry name" value="Response_reg"/>
    <property type="match status" value="1"/>
</dbReference>